<dbReference type="EMBL" id="BGPR01018534">
    <property type="protein sequence ID" value="GBN79416.1"/>
    <property type="molecule type" value="Genomic_DNA"/>
</dbReference>
<sequence>MRSRRYKIFMTSVSMNLGFCETLNGKHPFVIETPEGMLKEVYEEWMSIDVDIPVAVSLTDLEICQAVCELESIYIILLRGDKKRSNFLIAVWQQLASLICLHPRKVRSRFV</sequence>
<comment type="caution">
    <text evidence="1">The sequence shown here is derived from an EMBL/GenBank/DDBJ whole genome shotgun (WGS) entry which is preliminary data.</text>
</comment>
<dbReference type="AlphaFoldDB" id="A0A4Y2QVG9"/>
<protein>
    <submittedName>
        <fullName evidence="1">Uncharacterized protein</fullName>
    </submittedName>
</protein>
<name>A0A4Y2QVG9_ARAVE</name>
<dbReference type="Proteomes" id="UP000499080">
    <property type="component" value="Unassembled WGS sequence"/>
</dbReference>
<evidence type="ECO:0000313" key="2">
    <source>
        <dbReference type="EMBL" id="GBN67125.1"/>
    </source>
</evidence>
<dbReference type="EMBL" id="BGPR01014884">
    <property type="protein sequence ID" value="GBN67125.1"/>
    <property type="molecule type" value="Genomic_DNA"/>
</dbReference>
<dbReference type="EMBL" id="BGPR01014883">
    <property type="protein sequence ID" value="GBN67119.1"/>
    <property type="molecule type" value="Genomic_DNA"/>
</dbReference>
<proteinExistence type="predicted"/>
<organism evidence="1 5">
    <name type="scientific">Araneus ventricosus</name>
    <name type="common">Orbweaver spider</name>
    <name type="synonym">Epeira ventricosa</name>
    <dbReference type="NCBI Taxonomy" id="182803"/>
    <lineage>
        <taxon>Eukaryota</taxon>
        <taxon>Metazoa</taxon>
        <taxon>Ecdysozoa</taxon>
        <taxon>Arthropoda</taxon>
        <taxon>Chelicerata</taxon>
        <taxon>Arachnida</taxon>
        <taxon>Araneae</taxon>
        <taxon>Araneomorphae</taxon>
        <taxon>Entelegynae</taxon>
        <taxon>Araneoidea</taxon>
        <taxon>Araneidae</taxon>
        <taxon>Araneus</taxon>
    </lineage>
</organism>
<gene>
    <name evidence="2" type="ORF">AVEN_124836_1</name>
    <name evidence="4" type="ORF">AVEN_220346_1</name>
    <name evidence="1" type="ORF">AVEN_23829_1</name>
    <name evidence="3" type="ORF">AVEN_273190_1</name>
</gene>
<keyword evidence="5" id="KW-1185">Reference proteome</keyword>
<dbReference type="EMBL" id="BGPR01018537">
    <property type="protein sequence ID" value="GBN79424.1"/>
    <property type="molecule type" value="Genomic_DNA"/>
</dbReference>
<accession>A0A4Y2QVG9</accession>
<reference evidence="1 5" key="1">
    <citation type="journal article" date="2019" name="Sci. Rep.">
        <title>Orb-weaving spider Araneus ventricosus genome elucidates the spidroin gene catalogue.</title>
        <authorList>
            <person name="Kono N."/>
            <person name="Nakamura H."/>
            <person name="Ohtoshi R."/>
            <person name="Moran D.A.P."/>
            <person name="Shinohara A."/>
            <person name="Yoshida Y."/>
            <person name="Fujiwara M."/>
            <person name="Mori M."/>
            <person name="Tomita M."/>
            <person name="Arakawa K."/>
        </authorList>
    </citation>
    <scope>NUCLEOTIDE SEQUENCE [LARGE SCALE GENOMIC DNA]</scope>
</reference>
<evidence type="ECO:0000313" key="3">
    <source>
        <dbReference type="EMBL" id="GBN79416.1"/>
    </source>
</evidence>
<evidence type="ECO:0000313" key="5">
    <source>
        <dbReference type="Proteomes" id="UP000499080"/>
    </source>
</evidence>
<evidence type="ECO:0000313" key="1">
    <source>
        <dbReference type="EMBL" id="GBN67119.1"/>
    </source>
</evidence>
<evidence type="ECO:0000313" key="4">
    <source>
        <dbReference type="EMBL" id="GBN79424.1"/>
    </source>
</evidence>